<proteinExistence type="predicted"/>
<keyword evidence="2" id="KW-1185">Reference proteome</keyword>
<dbReference type="OrthoDB" id="1750920at2759"/>
<comment type="caution">
    <text evidence="1">The sequence shown here is derived from an EMBL/GenBank/DDBJ whole genome shotgun (WGS) entry which is preliminary data.</text>
</comment>
<dbReference type="AlphaFoldDB" id="A0A6A1V109"/>
<reference evidence="1 2" key="1">
    <citation type="journal article" date="2019" name="Plant Biotechnol. J.">
        <title>The red bayberry genome and genetic basis of sex determination.</title>
        <authorList>
            <person name="Jia H.M."/>
            <person name="Jia H.J."/>
            <person name="Cai Q.L."/>
            <person name="Wang Y."/>
            <person name="Zhao H.B."/>
            <person name="Yang W.F."/>
            <person name="Wang G.Y."/>
            <person name="Li Y.H."/>
            <person name="Zhan D.L."/>
            <person name="Shen Y.T."/>
            <person name="Niu Q.F."/>
            <person name="Chang L."/>
            <person name="Qiu J."/>
            <person name="Zhao L."/>
            <person name="Xie H.B."/>
            <person name="Fu W.Y."/>
            <person name="Jin J."/>
            <person name="Li X.W."/>
            <person name="Jiao Y."/>
            <person name="Zhou C.C."/>
            <person name="Tu T."/>
            <person name="Chai C.Y."/>
            <person name="Gao J.L."/>
            <person name="Fan L.J."/>
            <person name="van de Weg E."/>
            <person name="Wang J.Y."/>
            <person name="Gao Z.S."/>
        </authorList>
    </citation>
    <scope>NUCLEOTIDE SEQUENCE [LARGE SCALE GENOMIC DNA]</scope>
    <source>
        <tissue evidence="1">Leaves</tissue>
    </source>
</reference>
<sequence length="241" mass="27098">LAPCQLAPNGWRFLLGFICIWKERFPNGPTLSPQEFLHFYRLCEVEGQDGWWYFINRGSKFIFSSHPTSNKGWKEKFFFAFGVGWRATPDIKDVESIYNTWGIPSVVGPSIIIPEAQKGKVRIPNLSDSGPPYFVRLAQGTIHIKSDPAVSAFHVPQGEGVSDKLGVRLLEPIAQLREFVLAELLPSPTHFKNIILTATHSLTRGYRGSSGTNPPCLNGRQIANDWDRTTLRGKSGRTFWP</sequence>
<gene>
    <name evidence="1" type="ORF">CJ030_MR7G028087</name>
</gene>
<organism evidence="1 2">
    <name type="scientific">Morella rubra</name>
    <name type="common">Chinese bayberry</name>
    <dbReference type="NCBI Taxonomy" id="262757"/>
    <lineage>
        <taxon>Eukaryota</taxon>
        <taxon>Viridiplantae</taxon>
        <taxon>Streptophyta</taxon>
        <taxon>Embryophyta</taxon>
        <taxon>Tracheophyta</taxon>
        <taxon>Spermatophyta</taxon>
        <taxon>Magnoliopsida</taxon>
        <taxon>eudicotyledons</taxon>
        <taxon>Gunneridae</taxon>
        <taxon>Pentapetalae</taxon>
        <taxon>rosids</taxon>
        <taxon>fabids</taxon>
        <taxon>Fagales</taxon>
        <taxon>Myricaceae</taxon>
        <taxon>Morella</taxon>
    </lineage>
</organism>
<evidence type="ECO:0000313" key="2">
    <source>
        <dbReference type="Proteomes" id="UP000516437"/>
    </source>
</evidence>
<feature type="non-terminal residue" evidence="1">
    <location>
        <position position="241"/>
    </location>
</feature>
<protein>
    <submittedName>
        <fullName evidence="1">Uncharacterized protein</fullName>
    </submittedName>
</protein>
<name>A0A6A1V109_9ROSI</name>
<accession>A0A6A1V109</accession>
<evidence type="ECO:0000313" key="1">
    <source>
        <dbReference type="EMBL" id="KAB1205728.1"/>
    </source>
</evidence>
<dbReference type="EMBL" id="RXIC02000025">
    <property type="protein sequence ID" value="KAB1205728.1"/>
    <property type="molecule type" value="Genomic_DNA"/>
</dbReference>
<dbReference type="Proteomes" id="UP000516437">
    <property type="component" value="Chromosome 7"/>
</dbReference>